<evidence type="ECO:0000256" key="1">
    <source>
        <dbReference type="ARBA" id="ARBA00000085"/>
    </source>
</evidence>
<evidence type="ECO:0000256" key="4">
    <source>
        <dbReference type="ARBA" id="ARBA00022475"/>
    </source>
</evidence>
<organism evidence="15 16">
    <name type="scientific">Paenibacillus yanchengensis</name>
    <dbReference type="NCBI Taxonomy" id="2035833"/>
    <lineage>
        <taxon>Bacteria</taxon>
        <taxon>Bacillati</taxon>
        <taxon>Bacillota</taxon>
        <taxon>Bacilli</taxon>
        <taxon>Bacillales</taxon>
        <taxon>Paenibacillaceae</taxon>
        <taxon>Paenibacillus</taxon>
    </lineage>
</organism>
<feature type="domain" description="Histidine kinase" evidence="14">
    <location>
        <begin position="148"/>
        <end position="360"/>
    </location>
</feature>
<evidence type="ECO:0000256" key="9">
    <source>
        <dbReference type="ARBA" id="ARBA00022840"/>
    </source>
</evidence>
<dbReference type="InterPro" id="IPR004358">
    <property type="entry name" value="Sig_transdc_His_kin-like_C"/>
</dbReference>
<evidence type="ECO:0000313" key="16">
    <source>
        <dbReference type="Proteomes" id="UP001597362"/>
    </source>
</evidence>
<dbReference type="InterPro" id="IPR005467">
    <property type="entry name" value="His_kinase_dom"/>
</dbReference>
<comment type="caution">
    <text evidence="15">The sequence shown here is derived from an EMBL/GenBank/DDBJ whole genome shotgun (WGS) entry which is preliminary data.</text>
</comment>
<dbReference type="Proteomes" id="UP001597362">
    <property type="component" value="Unassembled WGS sequence"/>
</dbReference>
<dbReference type="RefSeq" id="WP_377774942.1">
    <property type="nucleotide sequence ID" value="NZ_JBHUHO010000046.1"/>
</dbReference>
<comment type="catalytic activity">
    <reaction evidence="1">
        <text>ATP + protein L-histidine = ADP + protein N-phospho-L-histidine.</text>
        <dbReference type="EC" id="2.7.13.3"/>
    </reaction>
</comment>
<evidence type="ECO:0000256" key="13">
    <source>
        <dbReference type="SAM" id="Phobius"/>
    </source>
</evidence>
<dbReference type="InterPro" id="IPR003594">
    <property type="entry name" value="HATPase_dom"/>
</dbReference>
<evidence type="ECO:0000313" key="15">
    <source>
        <dbReference type="EMBL" id="MFD2117695.1"/>
    </source>
</evidence>
<keyword evidence="4" id="KW-1003">Cell membrane</keyword>
<evidence type="ECO:0000256" key="2">
    <source>
        <dbReference type="ARBA" id="ARBA00004651"/>
    </source>
</evidence>
<evidence type="ECO:0000256" key="8">
    <source>
        <dbReference type="ARBA" id="ARBA00022777"/>
    </source>
</evidence>
<keyword evidence="11" id="KW-0902">Two-component regulatory system</keyword>
<comment type="subcellular location">
    <subcellularLocation>
        <location evidence="2">Cell membrane</location>
        <topology evidence="2">Multi-pass membrane protein</topology>
    </subcellularLocation>
</comment>
<dbReference type="EMBL" id="JBHUHO010000046">
    <property type="protein sequence ID" value="MFD2117695.1"/>
    <property type="molecule type" value="Genomic_DNA"/>
</dbReference>
<keyword evidence="7" id="KW-0547">Nucleotide-binding</keyword>
<dbReference type="GO" id="GO:0016301">
    <property type="term" value="F:kinase activity"/>
    <property type="evidence" value="ECO:0007669"/>
    <property type="project" value="UniProtKB-KW"/>
</dbReference>
<keyword evidence="16" id="KW-1185">Reference proteome</keyword>
<dbReference type="Gene3D" id="3.30.565.10">
    <property type="entry name" value="Histidine kinase-like ATPase, C-terminal domain"/>
    <property type="match status" value="1"/>
</dbReference>
<dbReference type="PANTHER" id="PTHR45453">
    <property type="entry name" value="PHOSPHATE REGULON SENSOR PROTEIN PHOR"/>
    <property type="match status" value="1"/>
</dbReference>
<dbReference type="Pfam" id="PF02518">
    <property type="entry name" value="HATPase_c"/>
    <property type="match status" value="1"/>
</dbReference>
<evidence type="ECO:0000259" key="14">
    <source>
        <dbReference type="PROSITE" id="PS50109"/>
    </source>
</evidence>
<reference evidence="16" key="1">
    <citation type="journal article" date="2019" name="Int. J. Syst. Evol. Microbiol.">
        <title>The Global Catalogue of Microorganisms (GCM) 10K type strain sequencing project: providing services to taxonomists for standard genome sequencing and annotation.</title>
        <authorList>
            <consortium name="The Broad Institute Genomics Platform"/>
            <consortium name="The Broad Institute Genome Sequencing Center for Infectious Disease"/>
            <person name="Wu L."/>
            <person name="Ma J."/>
        </authorList>
    </citation>
    <scope>NUCLEOTIDE SEQUENCE [LARGE SCALE GENOMIC DNA]</scope>
    <source>
        <strain evidence="16">GH52</strain>
    </source>
</reference>
<sequence length="366" mass="42025">MKQLKQSKQLKKLKQEGKLLRIFLFDRLLYLLSIVIIVIIFAVLMELELVLYGGYVHSATRNYFVFLAIVIMLAVITIDYLRQRKYYTEVLVSTTPTMDLSESLLFQSAVTKEQQAVNAMIQQLHTAYLNQLGEHRRKQERNHHFVLQWVHHMKTPVSIIDLLVEEDAEQVTMQSIREENDRISSGLDIMLHTARLEKFAVDLHIEEVAVHDIVRKVINLHKKQFIQFSIFPHLEGQLTVETDVKWFQFLVQQLVSNAIKYSKQKPGNKNLRIVCTSSKEQDRSIGEITIIDEGIGIAEHELPRIFDPFYTGQNGRLVEESTGMGLYLSQLIVGKLGHTIEVQSTIGIGTAVTIKFTSSGVHHFSQ</sequence>
<dbReference type="InterPro" id="IPR036890">
    <property type="entry name" value="HATPase_C_sf"/>
</dbReference>
<evidence type="ECO:0000256" key="10">
    <source>
        <dbReference type="ARBA" id="ARBA00022989"/>
    </source>
</evidence>
<dbReference type="PANTHER" id="PTHR45453:SF2">
    <property type="entry name" value="HISTIDINE KINASE"/>
    <property type="match status" value="1"/>
</dbReference>
<accession>A0ABW4YPT9</accession>
<keyword evidence="6 13" id="KW-0812">Transmembrane</keyword>
<evidence type="ECO:0000256" key="3">
    <source>
        <dbReference type="ARBA" id="ARBA00012438"/>
    </source>
</evidence>
<name>A0ABW4YPT9_9BACL</name>
<keyword evidence="12 13" id="KW-0472">Membrane</keyword>
<dbReference type="SMART" id="SM00387">
    <property type="entry name" value="HATPase_c"/>
    <property type="match status" value="1"/>
</dbReference>
<gene>
    <name evidence="15" type="ORF">ACFSJH_18355</name>
</gene>
<evidence type="ECO:0000256" key="12">
    <source>
        <dbReference type="ARBA" id="ARBA00023136"/>
    </source>
</evidence>
<dbReference type="PROSITE" id="PS50109">
    <property type="entry name" value="HIS_KIN"/>
    <property type="match status" value="1"/>
</dbReference>
<keyword evidence="9" id="KW-0067">ATP-binding</keyword>
<evidence type="ECO:0000256" key="11">
    <source>
        <dbReference type="ARBA" id="ARBA00023012"/>
    </source>
</evidence>
<evidence type="ECO:0000256" key="6">
    <source>
        <dbReference type="ARBA" id="ARBA00022692"/>
    </source>
</evidence>
<dbReference type="InterPro" id="IPR050351">
    <property type="entry name" value="BphY/WalK/GraS-like"/>
</dbReference>
<keyword evidence="10 13" id="KW-1133">Transmembrane helix</keyword>
<dbReference type="PRINTS" id="PR00344">
    <property type="entry name" value="BCTRLSENSOR"/>
</dbReference>
<keyword evidence="8 15" id="KW-0418">Kinase</keyword>
<evidence type="ECO:0000256" key="7">
    <source>
        <dbReference type="ARBA" id="ARBA00022741"/>
    </source>
</evidence>
<proteinExistence type="predicted"/>
<dbReference type="EC" id="2.7.13.3" evidence="3"/>
<feature type="transmembrane region" description="Helical" evidence="13">
    <location>
        <begin position="20"/>
        <end position="43"/>
    </location>
</feature>
<evidence type="ECO:0000256" key="5">
    <source>
        <dbReference type="ARBA" id="ARBA00022679"/>
    </source>
</evidence>
<dbReference type="SUPFAM" id="SSF55874">
    <property type="entry name" value="ATPase domain of HSP90 chaperone/DNA topoisomerase II/histidine kinase"/>
    <property type="match status" value="1"/>
</dbReference>
<feature type="transmembrane region" description="Helical" evidence="13">
    <location>
        <begin position="63"/>
        <end position="81"/>
    </location>
</feature>
<protein>
    <recommendedName>
        <fullName evidence="3">histidine kinase</fullName>
        <ecNumber evidence="3">2.7.13.3</ecNumber>
    </recommendedName>
</protein>
<keyword evidence="5" id="KW-0808">Transferase</keyword>